<comment type="caution">
    <text evidence="7">The sequence shown here is derived from an EMBL/GenBank/DDBJ whole genome shotgun (WGS) entry which is preliminary data.</text>
</comment>
<dbReference type="Proteomes" id="UP000481858">
    <property type="component" value="Unassembled WGS sequence"/>
</dbReference>
<dbReference type="GO" id="GO:0003729">
    <property type="term" value="F:mRNA binding"/>
    <property type="evidence" value="ECO:0007669"/>
    <property type="project" value="TreeGrafter"/>
</dbReference>
<feature type="coiled-coil region" evidence="4">
    <location>
        <begin position="48"/>
        <end position="82"/>
    </location>
</feature>
<protein>
    <recommendedName>
        <fullName evidence="6">PUM-HD domain-containing protein</fullName>
    </recommendedName>
</protein>
<feature type="compositionally biased region" description="Polar residues" evidence="5">
    <location>
        <begin position="445"/>
        <end position="468"/>
    </location>
</feature>
<evidence type="ECO:0000313" key="7">
    <source>
        <dbReference type="EMBL" id="KAF2965926.1"/>
    </source>
</evidence>
<evidence type="ECO:0000313" key="8">
    <source>
        <dbReference type="Proteomes" id="UP000481858"/>
    </source>
</evidence>
<dbReference type="AlphaFoldDB" id="A0A7C8IKF8"/>
<dbReference type="CDD" id="cd07920">
    <property type="entry name" value="Pumilio"/>
    <property type="match status" value="1"/>
</dbReference>
<dbReference type="InterPro" id="IPR016024">
    <property type="entry name" value="ARM-type_fold"/>
</dbReference>
<feature type="repeat" description="Pumilio" evidence="3">
    <location>
        <begin position="565"/>
        <end position="600"/>
    </location>
</feature>
<evidence type="ECO:0000256" key="2">
    <source>
        <dbReference type="ARBA" id="ARBA00024893"/>
    </source>
</evidence>
<dbReference type="PANTHER" id="PTHR12537:SF13">
    <property type="entry name" value="PUMILIO HOMOLOGY DOMAIN FAMILY MEMBER 4"/>
    <property type="match status" value="1"/>
</dbReference>
<feature type="repeat" description="Pumilio" evidence="3">
    <location>
        <begin position="782"/>
        <end position="817"/>
    </location>
</feature>
<dbReference type="InterPro" id="IPR033133">
    <property type="entry name" value="PUM-HD"/>
</dbReference>
<dbReference type="PROSITE" id="PS50302">
    <property type="entry name" value="PUM"/>
    <property type="match status" value="8"/>
</dbReference>
<feature type="compositionally biased region" description="Low complexity" evidence="5">
    <location>
        <begin position="469"/>
        <end position="480"/>
    </location>
</feature>
<name>A0A7C8IKF8_9PEZI</name>
<feature type="region of interest" description="Disordered" evidence="5">
    <location>
        <begin position="877"/>
        <end position="898"/>
    </location>
</feature>
<feature type="region of interest" description="Disordered" evidence="5">
    <location>
        <begin position="1"/>
        <end position="26"/>
    </location>
</feature>
<feature type="region of interest" description="Disordered" evidence="5">
    <location>
        <begin position="125"/>
        <end position="191"/>
    </location>
</feature>
<dbReference type="PROSITE" id="PS50303">
    <property type="entry name" value="PUM_HD"/>
    <property type="match status" value="1"/>
</dbReference>
<dbReference type="FunFam" id="1.25.10.10:FF:000237">
    <property type="entry name" value="Pumilio homolog 9"/>
    <property type="match status" value="1"/>
</dbReference>
<dbReference type="PANTHER" id="PTHR12537">
    <property type="entry name" value="RNA BINDING PROTEIN PUMILIO-RELATED"/>
    <property type="match status" value="1"/>
</dbReference>
<evidence type="ECO:0000259" key="6">
    <source>
        <dbReference type="PROSITE" id="PS50303"/>
    </source>
</evidence>
<feature type="region of interest" description="Disordered" evidence="5">
    <location>
        <begin position="89"/>
        <end position="108"/>
    </location>
</feature>
<organism evidence="7 8">
    <name type="scientific">Xylaria multiplex</name>
    <dbReference type="NCBI Taxonomy" id="323545"/>
    <lineage>
        <taxon>Eukaryota</taxon>
        <taxon>Fungi</taxon>
        <taxon>Dikarya</taxon>
        <taxon>Ascomycota</taxon>
        <taxon>Pezizomycotina</taxon>
        <taxon>Sordariomycetes</taxon>
        <taxon>Xylariomycetidae</taxon>
        <taxon>Xylariales</taxon>
        <taxon>Xylariaceae</taxon>
        <taxon>Xylaria</taxon>
    </lineage>
</organism>
<dbReference type="InParanoid" id="A0A7C8IKF8"/>
<dbReference type="InterPro" id="IPR033712">
    <property type="entry name" value="Pumilio_RNA-bd"/>
</dbReference>
<gene>
    <name evidence="7" type="ORF">GQX73_g7623</name>
</gene>
<comment type="function">
    <text evidence="2">RNA-binding nucleolar protein required for pre-rRNA processing. Involved in production of 18S rRNA and assembly of small ribosomal subunit.</text>
</comment>
<evidence type="ECO:0000256" key="5">
    <source>
        <dbReference type="SAM" id="MobiDB-lite"/>
    </source>
</evidence>
<dbReference type="Pfam" id="PF00806">
    <property type="entry name" value="PUF"/>
    <property type="match status" value="8"/>
</dbReference>
<feature type="compositionally biased region" description="Polar residues" evidence="5">
    <location>
        <begin position="880"/>
        <end position="898"/>
    </location>
</feature>
<feature type="repeat" description="Pumilio" evidence="3">
    <location>
        <begin position="601"/>
        <end position="636"/>
    </location>
</feature>
<keyword evidence="4" id="KW-0175">Coiled coil</keyword>
<keyword evidence="1" id="KW-0677">Repeat</keyword>
<feature type="domain" description="PUM-HD" evidence="6">
    <location>
        <begin position="544"/>
        <end position="881"/>
    </location>
</feature>
<feature type="repeat" description="Pumilio" evidence="3">
    <location>
        <begin position="674"/>
        <end position="709"/>
    </location>
</feature>
<dbReference type="InterPro" id="IPR011989">
    <property type="entry name" value="ARM-like"/>
</dbReference>
<dbReference type="InterPro" id="IPR001313">
    <property type="entry name" value="Pumilio_RNA-bd_rpt"/>
</dbReference>
<keyword evidence="8" id="KW-1185">Reference proteome</keyword>
<evidence type="ECO:0000256" key="4">
    <source>
        <dbReference type="SAM" id="Coils"/>
    </source>
</evidence>
<dbReference type="OrthoDB" id="668540at2759"/>
<accession>A0A7C8IKF8</accession>
<feature type="repeat" description="Pumilio" evidence="3">
    <location>
        <begin position="637"/>
        <end position="673"/>
    </location>
</feature>
<reference evidence="7 8" key="1">
    <citation type="submission" date="2019-12" db="EMBL/GenBank/DDBJ databases">
        <title>Draft genome sequence of the ascomycete Xylaria multiplex DSM 110363.</title>
        <authorList>
            <person name="Buettner E."/>
            <person name="Kellner H."/>
        </authorList>
    </citation>
    <scope>NUCLEOTIDE SEQUENCE [LARGE SCALE GENOMIC DNA]</scope>
    <source>
        <strain evidence="7 8">DSM 110363</strain>
    </source>
</reference>
<feature type="repeat" description="Pumilio" evidence="3">
    <location>
        <begin position="746"/>
        <end position="781"/>
    </location>
</feature>
<feature type="compositionally biased region" description="Polar residues" evidence="5">
    <location>
        <begin position="182"/>
        <end position="191"/>
    </location>
</feature>
<dbReference type="Gene3D" id="1.25.10.10">
    <property type="entry name" value="Leucine-rich Repeat Variant"/>
    <property type="match status" value="1"/>
</dbReference>
<dbReference type="GO" id="GO:0005737">
    <property type="term" value="C:cytoplasm"/>
    <property type="evidence" value="ECO:0007669"/>
    <property type="project" value="TreeGrafter"/>
</dbReference>
<feature type="repeat" description="Pumilio" evidence="3">
    <location>
        <begin position="818"/>
        <end position="855"/>
    </location>
</feature>
<dbReference type="GO" id="GO:0010608">
    <property type="term" value="P:post-transcriptional regulation of gene expression"/>
    <property type="evidence" value="ECO:0007669"/>
    <property type="project" value="TreeGrafter"/>
</dbReference>
<dbReference type="EMBL" id="WUBL01000101">
    <property type="protein sequence ID" value="KAF2965926.1"/>
    <property type="molecule type" value="Genomic_DNA"/>
</dbReference>
<sequence>MPSQDPRTTLPRRFTTDSGRVPTLSTISTTQAQEYASVLPTQYKVQLLEKKKLEYEKLREQKRRFEAEMQKLDQQQRELQADLRPVLGLTGHQSEPTTPPEYRETSTGFPTMFSRPNRYSMSSLVSPPGLFNRPGRSGSLLTSPQSGIMPPRYHDESLPYRSVPATRRNSDEDEKEEALRQDPTSHLSTNARNRYSMPVTRRGNLYENIDQTNTTGFLFRDDDTAMDSGNYHGQDANEDHFPQLRAQKGNPNVPVVLLQAIWSQYTAAISYVYSANVRRNSQLSASTAAMDLASQLGGNEGTTTNGWGNISRHRQQQSLSTLPSAQMSESMSAIQADTNSIGPRPYRHSIDLTAESLPSNMPSSNTQVLSTPPKLQGSFSTNDVPTVKAMSSAGVSSANAHAQQHFHNHNASIGRIPPGAMKRHSRELSGDAHAAVSQPGGSYPSIGSQLQANAPSFGPVTSSQTPVQSPVSAGTSTPSSSSAGLYPYYQGYNQPNPSGPYGMGMLTMGIQNMNMNGYPHQNYTGYGAVYQPSVQPRDSQQRVMQQRRAQNDDAMNRYINLPLEQVAGTIYDLCKDQHGCRYLQKQLENRIPEHVHMIWMETNQHVVELMTDPFGNYLCQKLLEYCNDEERTVLIQNAAKDMVRIALNQHGTRALQKMIEFVTTPTHVQIIIDALRYRVVELIQDLNGNHVIQKCLNKLGSGDSEFIFSAVGTHCIEVGTHRHGCCVLQRCIDHAGGSQKIWLISQITEHALRLVQDPFGNYVVQYIIDLNEPSFTEPLAQRFLGKIGILSRHKFSSNVVEKCLRCASEDSKDKMVKELLVAGEMERLLKDSFGNYVVQTALEHSSVQTKHQLIEAIRPMLPGIRGTPYGRRLAAKIQQHDNQSGNSSGQTTPSEPTQSQIVLNGNQTRAMSSQSILAPGVYTNGLNGTRAQMAYPTPANITMPNPPSAPPQPPRMNTYQTYPGAGGNQGNGEGTFF</sequence>
<feature type="region of interest" description="Disordered" evidence="5">
    <location>
        <begin position="411"/>
        <end position="480"/>
    </location>
</feature>
<dbReference type="SUPFAM" id="SSF48371">
    <property type="entry name" value="ARM repeat"/>
    <property type="match status" value="1"/>
</dbReference>
<evidence type="ECO:0000256" key="1">
    <source>
        <dbReference type="ARBA" id="ARBA00022737"/>
    </source>
</evidence>
<feature type="repeat" description="Pumilio" evidence="3">
    <location>
        <begin position="710"/>
        <end position="745"/>
    </location>
</feature>
<proteinExistence type="predicted"/>
<evidence type="ECO:0000256" key="3">
    <source>
        <dbReference type="PROSITE-ProRule" id="PRU00317"/>
    </source>
</evidence>
<dbReference type="SMART" id="SM00025">
    <property type="entry name" value="Pumilio"/>
    <property type="match status" value="8"/>
</dbReference>